<organism evidence="1 2">
    <name type="scientific">Thermophagus xiamenensis</name>
    <dbReference type="NCBI Taxonomy" id="385682"/>
    <lineage>
        <taxon>Bacteria</taxon>
        <taxon>Pseudomonadati</taxon>
        <taxon>Bacteroidota</taxon>
        <taxon>Bacteroidia</taxon>
        <taxon>Marinilabiliales</taxon>
        <taxon>Marinilabiliaceae</taxon>
        <taxon>Thermophagus</taxon>
    </lineage>
</organism>
<dbReference type="Pfam" id="PF10977">
    <property type="entry name" value="DUF2797"/>
    <property type="match status" value="1"/>
</dbReference>
<dbReference type="InParanoid" id="A0A1I1ZDL0"/>
<dbReference type="RefSeq" id="WP_044138351.1">
    <property type="nucleotide sequence ID" value="NZ_AFSL01000008.1"/>
</dbReference>
<name>A0A1I1ZDL0_9BACT</name>
<dbReference type="AlphaFoldDB" id="A0A1I1ZDL0"/>
<evidence type="ECO:0008006" key="3">
    <source>
        <dbReference type="Google" id="ProtNLM"/>
    </source>
</evidence>
<gene>
    <name evidence="1" type="ORF">SAMN05444380_10976</name>
</gene>
<accession>A0A1I1ZDL0</accession>
<keyword evidence="2" id="KW-1185">Reference proteome</keyword>
<dbReference type="EMBL" id="FONA01000009">
    <property type="protein sequence ID" value="SFE29797.1"/>
    <property type="molecule type" value="Genomic_DNA"/>
</dbReference>
<evidence type="ECO:0000313" key="1">
    <source>
        <dbReference type="EMBL" id="SFE29797.1"/>
    </source>
</evidence>
<dbReference type="InterPro" id="IPR021246">
    <property type="entry name" value="DUF2797"/>
</dbReference>
<evidence type="ECO:0000313" key="2">
    <source>
        <dbReference type="Proteomes" id="UP000181976"/>
    </source>
</evidence>
<protein>
    <recommendedName>
        <fullName evidence="3">DUF2797 domain-containing protein</fullName>
    </recommendedName>
</protein>
<dbReference type="STRING" id="385682.SAMN05444380_10976"/>
<sequence length="267" mass="30550">MTYQGNLVKMDGTLQNGEVVYNLRLGGSELRLNDLLGKFIQIHYMGKINCVVCGKEIRKSYGQGFCYECFSSAPEADECILRPDRCLAHLGIARDMYWAENHCLQPHIVYLAISGGLKVGVTRLSQVPYRWIDQGATHAIRICQVPNRHIAGVIETFLMPHFGDKTNWKKMITNEALDNIDLVNNKEKAINLLPRELKRYGLNDNNIFEIQYPVNFYPQNPVQINFDKETLVNGILTGIKGQYLIFDNQKIINVRRHSGYLAQIQFN</sequence>
<proteinExistence type="predicted"/>
<dbReference type="eggNOG" id="ENOG502Z7J9">
    <property type="taxonomic scope" value="Bacteria"/>
</dbReference>
<dbReference type="Proteomes" id="UP000181976">
    <property type="component" value="Unassembled WGS sequence"/>
</dbReference>
<dbReference type="OrthoDB" id="9775734at2"/>
<reference evidence="1 2" key="1">
    <citation type="submission" date="2016-10" db="EMBL/GenBank/DDBJ databases">
        <authorList>
            <person name="de Groot N.N."/>
        </authorList>
    </citation>
    <scope>NUCLEOTIDE SEQUENCE [LARGE SCALE GENOMIC DNA]</scope>
    <source>
        <strain evidence="1 2">DSM 19012</strain>
    </source>
</reference>